<sequence length="137" mass="15551">MKERLIKFLEYLKIGQNKFAQNVGLSPSFINNLGDGINLKSLQKILKVYPQLNERWLLTGEGDMIRELTQIAKGNGSINSNISGNVEGNVIISHNDFSNMLEVQKGNLEIQKELNDRLKTSQEQVNILLEILQKKEL</sequence>
<protein>
    <submittedName>
        <fullName evidence="1">Uncharacterized protein</fullName>
    </submittedName>
</protein>
<dbReference type="KEGG" id="bcad:DBX24_01160"/>
<name>A0A6P1QSZ0_9FLAO</name>
<dbReference type="OrthoDB" id="796548at2"/>
<reference evidence="1 2" key="1">
    <citation type="submission" date="2018-04" db="EMBL/GenBank/DDBJ databases">
        <title>Characteristic and Complete Genome Sequencing of A Novel Member of Infective Endocarditis Causative Bacteria: Bergeyella cardium QL-PH.</title>
        <authorList>
            <person name="Pan H."/>
            <person name="Sun E."/>
            <person name="Zhang Y."/>
        </authorList>
    </citation>
    <scope>NUCLEOTIDE SEQUENCE [LARGE SCALE GENOMIC DNA]</scope>
    <source>
        <strain evidence="1 2">HPQL</strain>
    </source>
</reference>
<gene>
    <name evidence="1" type="ORF">DBX24_01160</name>
</gene>
<evidence type="ECO:0000313" key="1">
    <source>
        <dbReference type="EMBL" id="QHN64598.1"/>
    </source>
</evidence>
<keyword evidence="2" id="KW-1185">Reference proteome</keyword>
<dbReference type="EMBL" id="CP029149">
    <property type="protein sequence ID" value="QHN64598.1"/>
    <property type="molecule type" value="Genomic_DNA"/>
</dbReference>
<accession>A0A6P1QSZ0</accession>
<organism evidence="1 2">
    <name type="scientific">Bergeyella cardium</name>
    <dbReference type="NCBI Taxonomy" id="1585976"/>
    <lineage>
        <taxon>Bacteria</taxon>
        <taxon>Pseudomonadati</taxon>
        <taxon>Bacteroidota</taxon>
        <taxon>Flavobacteriia</taxon>
        <taxon>Flavobacteriales</taxon>
        <taxon>Weeksellaceae</taxon>
        <taxon>Bergeyella</taxon>
    </lineage>
</organism>
<dbReference type="AlphaFoldDB" id="A0A6P1QSZ0"/>
<evidence type="ECO:0000313" key="2">
    <source>
        <dbReference type="Proteomes" id="UP000464318"/>
    </source>
</evidence>
<dbReference type="RefSeq" id="WP_160223708.1">
    <property type="nucleotide sequence ID" value="NZ_CP029149.1"/>
</dbReference>
<proteinExistence type="predicted"/>
<dbReference type="Proteomes" id="UP000464318">
    <property type="component" value="Chromosome"/>
</dbReference>